<dbReference type="PANTHER" id="PTHR33164">
    <property type="entry name" value="TRANSCRIPTIONAL REGULATOR, MARR FAMILY"/>
    <property type="match status" value="1"/>
</dbReference>
<dbReference type="InterPro" id="IPR036390">
    <property type="entry name" value="WH_DNA-bd_sf"/>
</dbReference>
<dbReference type="Pfam" id="PF13463">
    <property type="entry name" value="HTH_27"/>
    <property type="match status" value="1"/>
</dbReference>
<comment type="caution">
    <text evidence="6">The sequence shown here is derived from an EMBL/GenBank/DDBJ whole genome shotgun (WGS) entry which is preliminary data.</text>
</comment>
<dbReference type="SUPFAM" id="SSF46785">
    <property type="entry name" value="Winged helix' DNA-binding domain"/>
    <property type="match status" value="1"/>
</dbReference>
<keyword evidence="3" id="KW-0804">Transcription</keyword>
<proteinExistence type="predicted"/>
<dbReference type="SMART" id="SM00347">
    <property type="entry name" value="HTH_MARR"/>
    <property type="match status" value="1"/>
</dbReference>
<dbReference type="Gene3D" id="1.10.10.10">
    <property type="entry name" value="Winged helix-like DNA-binding domain superfamily/Winged helix DNA-binding domain"/>
    <property type="match status" value="1"/>
</dbReference>
<keyword evidence="1" id="KW-0805">Transcription regulation</keyword>
<dbReference type="PROSITE" id="PS01117">
    <property type="entry name" value="HTH_MARR_1"/>
    <property type="match status" value="1"/>
</dbReference>
<dbReference type="InterPro" id="IPR023187">
    <property type="entry name" value="Tscrpt_reg_MarR-type_CS"/>
</dbReference>
<evidence type="ECO:0000256" key="4">
    <source>
        <dbReference type="SAM" id="MobiDB-lite"/>
    </source>
</evidence>
<evidence type="ECO:0000313" key="6">
    <source>
        <dbReference type="EMBL" id="THD07174.1"/>
    </source>
</evidence>
<accession>A0A4S3KGT4</accession>
<feature type="region of interest" description="Disordered" evidence="4">
    <location>
        <begin position="139"/>
        <end position="161"/>
    </location>
</feature>
<feature type="domain" description="HTH marR-type" evidence="5">
    <location>
        <begin position="1"/>
        <end position="131"/>
    </location>
</feature>
<sequence>MRQGLLLIERLQRELAQAINRVLEPEELGLAEWMIVSELAAADAPLTRVARRLARDPGALSRATTRLIKRGLLRSTRHEKDRRRATLSLTPRGRVLHDRVAAALDATTIATSASRALPLDHLLSLFPCGSSPATPFAAVSRATAASPRPHDLHAPAKENDP</sequence>
<dbReference type="GO" id="GO:0006950">
    <property type="term" value="P:response to stress"/>
    <property type="evidence" value="ECO:0007669"/>
    <property type="project" value="TreeGrafter"/>
</dbReference>
<organism evidence="6 7">
    <name type="scientific">Rhodanobacter lindaniclasticus</name>
    <dbReference type="NCBI Taxonomy" id="75310"/>
    <lineage>
        <taxon>Bacteria</taxon>
        <taxon>Pseudomonadati</taxon>
        <taxon>Pseudomonadota</taxon>
        <taxon>Gammaproteobacteria</taxon>
        <taxon>Lysobacterales</taxon>
        <taxon>Rhodanobacteraceae</taxon>
        <taxon>Rhodanobacter</taxon>
    </lineage>
</organism>
<protein>
    <recommendedName>
        <fullName evidence="5">HTH marR-type domain-containing protein</fullName>
    </recommendedName>
</protein>
<evidence type="ECO:0000256" key="3">
    <source>
        <dbReference type="ARBA" id="ARBA00023163"/>
    </source>
</evidence>
<dbReference type="GO" id="GO:0003700">
    <property type="term" value="F:DNA-binding transcription factor activity"/>
    <property type="evidence" value="ECO:0007669"/>
    <property type="project" value="InterPro"/>
</dbReference>
<dbReference type="Proteomes" id="UP000306317">
    <property type="component" value="Unassembled WGS sequence"/>
</dbReference>
<dbReference type="AlphaFoldDB" id="A0A4S3KGT4"/>
<dbReference type="PANTHER" id="PTHR33164:SF57">
    <property type="entry name" value="MARR-FAMILY TRANSCRIPTIONAL REGULATOR"/>
    <property type="match status" value="1"/>
</dbReference>
<dbReference type="InterPro" id="IPR000835">
    <property type="entry name" value="HTH_MarR-typ"/>
</dbReference>
<dbReference type="InterPro" id="IPR039422">
    <property type="entry name" value="MarR/SlyA-like"/>
</dbReference>
<evidence type="ECO:0000313" key="7">
    <source>
        <dbReference type="Proteomes" id="UP000306317"/>
    </source>
</evidence>
<dbReference type="InterPro" id="IPR036388">
    <property type="entry name" value="WH-like_DNA-bd_sf"/>
</dbReference>
<dbReference type="GO" id="GO:0003677">
    <property type="term" value="F:DNA binding"/>
    <property type="evidence" value="ECO:0007669"/>
    <property type="project" value="UniProtKB-KW"/>
</dbReference>
<dbReference type="PROSITE" id="PS50995">
    <property type="entry name" value="HTH_MARR_2"/>
    <property type="match status" value="1"/>
</dbReference>
<keyword evidence="2" id="KW-0238">DNA-binding</keyword>
<evidence type="ECO:0000259" key="5">
    <source>
        <dbReference type="PROSITE" id="PS50995"/>
    </source>
</evidence>
<evidence type="ECO:0000256" key="1">
    <source>
        <dbReference type="ARBA" id="ARBA00023015"/>
    </source>
</evidence>
<keyword evidence="7" id="KW-1185">Reference proteome</keyword>
<evidence type="ECO:0000256" key="2">
    <source>
        <dbReference type="ARBA" id="ARBA00023125"/>
    </source>
</evidence>
<name>A0A4S3KGT4_9GAMM</name>
<gene>
    <name evidence="6" type="ORF">B1991_09610</name>
</gene>
<dbReference type="EMBL" id="MWIO01000027">
    <property type="protein sequence ID" value="THD07174.1"/>
    <property type="molecule type" value="Genomic_DNA"/>
</dbReference>
<reference evidence="6 7" key="1">
    <citation type="submission" date="2017-02" db="EMBL/GenBank/DDBJ databases">
        <title>Whole genome sequencing of Rhodanobacter lindaniclasticus DSM 17932.</title>
        <authorList>
            <person name="Kumar S."/>
            <person name="Patil P."/>
            <person name="Patil P.B."/>
        </authorList>
    </citation>
    <scope>NUCLEOTIDE SEQUENCE [LARGE SCALE GENOMIC DNA]</scope>
    <source>
        <strain evidence="6 7">DSM 17932</strain>
    </source>
</reference>
<feature type="compositionally biased region" description="Basic and acidic residues" evidence="4">
    <location>
        <begin position="148"/>
        <end position="161"/>
    </location>
</feature>